<evidence type="ECO:0000256" key="5">
    <source>
        <dbReference type="SAM" id="Phobius"/>
    </source>
</evidence>
<feature type="transmembrane region" description="Helical" evidence="5">
    <location>
        <begin position="379"/>
        <end position="406"/>
    </location>
</feature>
<dbReference type="SUPFAM" id="SSF81340">
    <property type="entry name" value="Clc chloride channel"/>
    <property type="match status" value="1"/>
</dbReference>
<evidence type="ECO:0000256" key="1">
    <source>
        <dbReference type="ARBA" id="ARBA00004141"/>
    </source>
</evidence>
<dbReference type="RefSeq" id="WP_301216347.1">
    <property type="nucleotide sequence ID" value="NZ_JAROCB010000001.1"/>
</dbReference>
<dbReference type="NCBIfam" id="NF002971">
    <property type="entry name" value="PRK03655.1"/>
    <property type="match status" value="1"/>
</dbReference>
<evidence type="ECO:0000256" key="4">
    <source>
        <dbReference type="ARBA" id="ARBA00023136"/>
    </source>
</evidence>
<comment type="subcellular location">
    <subcellularLocation>
        <location evidence="1">Membrane</location>
        <topology evidence="1">Multi-pass membrane protein</topology>
    </subcellularLocation>
</comment>
<feature type="transmembrane region" description="Helical" evidence="5">
    <location>
        <begin position="233"/>
        <end position="255"/>
    </location>
</feature>
<dbReference type="InterPro" id="IPR001807">
    <property type="entry name" value="ClC"/>
</dbReference>
<keyword evidence="3 5" id="KW-1133">Transmembrane helix</keyword>
<feature type="transmembrane region" description="Helical" evidence="5">
    <location>
        <begin position="311"/>
        <end position="330"/>
    </location>
</feature>
<dbReference type="PANTHER" id="PTHR43427">
    <property type="entry name" value="CHLORIDE CHANNEL PROTEIN CLC-E"/>
    <property type="match status" value="1"/>
</dbReference>
<sequence>MSSTGQQEMPAPTARSLALLSIPAVVIGVVSALTLWAVDELAGLVEDGVWTALPHALGVDPSSGWWIFLVLTVTGFAVGLTVWLVPGHAGPDSATTELVAPPLRIGVVPSLALAAILGLAGGVSLGPENPIIAINISILVTLVGRLWKAVPAQIVMLMAASGTIGALFGTPVAAALVFTGIVASVRGGGALWDKLFLPLVSAAAGSLTMTLLAHPHFAIPMPAYTTITGWDLLAALIIGSVSTAVGIAAAALFPVVHRVFHALRHPLLITLAGGVVLGLVGALGGPITLFKGLQQMGELVQNRADYSPGQLALITVVKFVALLVAASAGFRGGRVFPSVFIGAAIGTLAAALVPGIPVQVAVASAVLGITLAVTKDGWIAIFVGVAVTSNLLVLPILCLAVLPAWLMVTRAPEMLITPAPAVTPTSPRAAGGAGL</sequence>
<evidence type="ECO:0000313" key="6">
    <source>
        <dbReference type="EMBL" id="MDN4596361.1"/>
    </source>
</evidence>
<feature type="transmembrane region" description="Helical" evidence="5">
    <location>
        <begin position="17"/>
        <end position="38"/>
    </location>
</feature>
<dbReference type="Gene3D" id="1.10.3080.10">
    <property type="entry name" value="Clc chloride channel"/>
    <property type="match status" value="1"/>
</dbReference>
<organism evidence="6 7">
    <name type="scientific">Leifsonia virtsii</name>
    <dbReference type="NCBI Taxonomy" id="3035915"/>
    <lineage>
        <taxon>Bacteria</taxon>
        <taxon>Bacillati</taxon>
        <taxon>Actinomycetota</taxon>
        <taxon>Actinomycetes</taxon>
        <taxon>Micrococcales</taxon>
        <taxon>Microbacteriaceae</taxon>
        <taxon>Leifsonia</taxon>
    </lineage>
</organism>
<feature type="transmembrane region" description="Helical" evidence="5">
    <location>
        <begin position="195"/>
        <end position="213"/>
    </location>
</feature>
<dbReference type="CDD" id="cd00400">
    <property type="entry name" value="Voltage_gated_ClC"/>
    <property type="match status" value="1"/>
</dbReference>
<evidence type="ECO:0000256" key="2">
    <source>
        <dbReference type="ARBA" id="ARBA00022692"/>
    </source>
</evidence>
<evidence type="ECO:0000313" key="7">
    <source>
        <dbReference type="Proteomes" id="UP001174210"/>
    </source>
</evidence>
<gene>
    <name evidence="6" type="ORF">P5G59_04340</name>
</gene>
<feature type="transmembrane region" description="Helical" evidence="5">
    <location>
        <begin position="336"/>
        <end position="367"/>
    </location>
</feature>
<dbReference type="Proteomes" id="UP001174210">
    <property type="component" value="Unassembled WGS sequence"/>
</dbReference>
<comment type="caution">
    <text evidence="6">The sequence shown here is derived from an EMBL/GenBank/DDBJ whole genome shotgun (WGS) entry which is preliminary data.</text>
</comment>
<keyword evidence="4 5" id="KW-0472">Membrane</keyword>
<feature type="transmembrane region" description="Helical" evidence="5">
    <location>
        <begin position="267"/>
        <end position="290"/>
    </location>
</feature>
<feature type="transmembrane region" description="Helical" evidence="5">
    <location>
        <begin position="105"/>
        <end position="125"/>
    </location>
</feature>
<keyword evidence="7" id="KW-1185">Reference proteome</keyword>
<protein>
    <submittedName>
        <fullName evidence="6">Ion channel protein</fullName>
    </submittedName>
</protein>
<dbReference type="PANTHER" id="PTHR43427:SF9">
    <property type="entry name" value="ION-TRANSPORT PROTEIN YFEO-RELATED"/>
    <property type="match status" value="1"/>
</dbReference>
<evidence type="ECO:0000256" key="3">
    <source>
        <dbReference type="ARBA" id="ARBA00022989"/>
    </source>
</evidence>
<dbReference type="InterPro" id="IPR014743">
    <property type="entry name" value="Cl-channel_core"/>
</dbReference>
<dbReference type="Pfam" id="PF00654">
    <property type="entry name" value="Voltage_CLC"/>
    <property type="match status" value="1"/>
</dbReference>
<keyword evidence="2 5" id="KW-0812">Transmembrane</keyword>
<dbReference type="InterPro" id="IPR050368">
    <property type="entry name" value="ClC-type_chloride_channel"/>
</dbReference>
<feature type="transmembrane region" description="Helical" evidence="5">
    <location>
        <begin position="65"/>
        <end position="85"/>
    </location>
</feature>
<proteinExistence type="predicted"/>
<reference evidence="6" key="1">
    <citation type="submission" date="2023-03" db="EMBL/GenBank/DDBJ databases">
        <title>MT1 and MT2 Draft Genomes of Novel Species.</title>
        <authorList>
            <person name="Venkateswaran K."/>
        </authorList>
    </citation>
    <scope>NUCLEOTIDE SEQUENCE</scope>
    <source>
        <strain evidence="6">F6_8S_P_1A</strain>
    </source>
</reference>
<feature type="transmembrane region" description="Helical" evidence="5">
    <location>
        <begin position="154"/>
        <end position="183"/>
    </location>
</feature>
<name>A0ABT8IU74_9MICO</name>
<accession>A0ABT8IU74</accession>
<dbReference type="EMBL" id="JAROCB010000001">
    <property type="protein sequence ID" value="MDN4596361.1"/>
    <property type="molecule type" value="Genomic_DNA"/>
</dbReference>